<dbReference type="EMBL" id="JACNJD010000255">
    <property type="protein sequence ID" value="MBC8178107.1"/>
    <property type="molecule type" value="Genomic_DNA"/>
</dbReference>
<keyword evidence="1" id="KW-0732">Signal</keyword>
<dbReference type="SUPFAM" id="SSF52833">
    <property type="entry name" value="Thioredoxin-like"/>
    <property type="match status" value="1"/>
</dbReference>
<dbReference type="Gene3D" id="1.25.40.10">
    <property type="entry name" value="Tetratricopeptide repeat domain"/>
    <property type="match status" value="1"/>
</dbReference>
<comment type="caution">
    <text evidence="3">The sequence shown here is derived from an EMBL/GenBank/DDBJ whole genome shotgun (WGS) entry which is preliminary data.</text>
</comment>
<evidence type="ECO:0000256" key="1">
    <source>
        <dbReference type="ARBA" id="ARBA00022729"/>
    </source>
</evidence>
<evidence type="ECO:0000313" key="3">
    <source>
        <dbReference type="EMBL" id="MBC8178107.1"/>
    </source>
</evidence>
<dbReference type="InterPro" id="IPR039565">
    <property type="entry name" value="BamD-like"/>
</dbReference>
<evidence type="ECO:0000259" key="2">
    <source>
        <dbReference type="Pfam" id="PF13525"/>
    </source>
</evidence>
<dbReference type="AlphaFoldDB" id="A0A8J6N166"/>
<protein>
    <submittedName>
        <fullName evidence="3">Tetratricopeptide repeat protein</fullName>
    </submittedName>
</protein>
<gene>
    <name evidence="3" type="ORF">H8E19_11940</name>
</gene>
<proteinExistence type="predicted"/>
<dbReference type="SUPFAM" id="SSF48452">
    <property type="entry name" value="TPR-like"/>
    <property type="match status" value="1"/>
</dbReference>
<reference evidence="3 4" key="1">
    <citation type="submission" date="2020-08" db="EMBL/GenBank/DDBJ databases">
        <title>Bridging the membrane lipid divide: bacteria of the FCB group superphylum have the potential to synthesize archaeal ether lipids.</title>
        <authorList>
            <person name="Villanueva L."/>
            <person name="Von Meijenfeldt F.A.B."/>
            <person name="Westbye A.B."/>
            <person name="Yadav S."/>
            <person name="Hopmans E.C."/>
            <person name="Dutilh B.E."/>
            <person name="Sinninghe Damste J.S."/>
        </authorList>
    </citation>
    <scope>NUCLEOTIDE SEQUENCE [LARGE SCALE GENOMIC DNA]</scope>
    <source>
        <strain evidence="3">NIOZ-UU27</strain>
    </source>
</reference>
<sequence length="150" mass="17230">MDAVTYPDDRVVGFIDENIIPLRVKYGAEPLTNDFNVKWTPTIITLDAEGIEHHRTVGFFAPEELIPSMLLGIAKVSFDTNRFDDALMNLDRLLKGYPESDSSPEAIYLRGVSLYKNTDDPKPLKKAYEKLRDKYPASEWTKRAYPYRLL</sequence>
<name>A0A8J6N166_9DELT</name>
<dbReference type="Pfam" id="PF13525">
    <property type="entry name" value="YfiO"/>
    <property type="match status" value="1"/>
</dbReference>
<accession>A0A8J6N166</accession>
<dbReference type="InterPro" id="IPR036249">
    <property type="entry name" value="Thioredoxin-like_sf"/>
</dbReference>
<dbReference type="InterPro" id="IPR011990">
    <property type="entry name" value="TPR-like_helical_dom_sf"/>
</dbReference>
<feature type="domain" description="Outer membrane lipoprotein BamD-like" evidence="2">
    <location>
        <begin position="71"/>
        <end position="143"/>
    </location>
</feature>
<organism evidence="3 4">
    <name type="scientific">Candidatus Desulfacyla euxinica</name>
    <dbReference type="NCBI Taxonomy" id="2841693"/>
    <lineage>
        <taxon>Bacteria</taxon>
        <taxon>Deltaproteobacteria</taxon>
        <taxon>Candidatus Desulfacyla</taxon>
    </lineage>
</organism>
<dbReference type="Proteomes" id="UP000650524">
    <property type="component" value="Unassembled WGS sequence"/>
</dbReference>
<evidence type="ECO:0000313" key="4">
    <source>
        <dbReference type="Proteomes" id="UP000650524"/>
    </source>
</evidence>